<feature type="transmembrane region" description="Helical" evidence="1">
    <location>
        <begin position="132"/>
        <end position="159"/>
    </location>
</feature>
<keyword evidence="1" id="KW-0812">Transmembrane</keyword>
<dbReference type="EMBL" id="KZ302294">
    <property type="protein sequence ID" value="PFH45770.1"/>
    <property type="molecule type" value="Genomic_DNA"/>
</dbReference>
<organism evidence="2 3">
    <name type="scientific">Amanita thiersii Skay4041</name>
    <dbReference type="NCBI Taxonomy" id="703135"/>
    <lineage>
        <taxon>Eukaryota</taxon>
        <taxon>Fungi</taxon>
        <taxon>Dikarya</taxon>
        <taxon>Basidiomycota</taxon>
        <taxon>Agaricomycotina</taxon>
        <taxon>Agaricomycetes</taxon>
        <taxon>Agaricomycetidae</taxon>
        <taxon>Agaricales</taxon>
        <taxon>Pluteineae</taxon>
        <taxon>Amanitaceae</taxon>
        <taxon>Amanita</taxon>
    </lineage>
</organism>
<feature type="transmembrane region" description="Helical" evidence="1">
    <location>
        <begin position="165"/>
        <end position="189"/>
    </location>
</feature>
<keyword evidence="3" id="KW-1185">Reference proteome</keyword>
<dbReference type="AlphaFoldDB" id="A0A2A9NDH5"/>
<name>A0A2A9NDH5_9AGAR</name>
<reference evidence="2 3" key="1">
    <citation type="submission" date="2014-02" db="EMBL/GenBank/DDBJ databases">
        <title>Transposable element dynamics among asymbiotic and ectomycorrhizal Amanita fungi.</title>
        <authorList>
            <consortium name="DOE Joint Genome Institute"/>
            <person name="Hess J."/>
            <person name="Skrede I."/>
            <person name="Wolfe B."/>
            <person name="LaButti K."/>
            <person name="Ohm R.A."/>
            <person name="Grigoriev I.V."/>
            <person name="Pringle A."/>
        </authorList>
    </citation>
    <scope>NUCLEOTIDE SEQUENCE [LARGE SCALE GENOMIC DNA]</scope>
    <source>
        <strain evidence="2 3">SKay4041</strain>
    </source>
</reference>
<gene>
    <name evidence="2" type="ORF">AMATHDRAFT_8690</name>
</gene>
<keyword evidence="1" id="KW-0472">Membrane</keyword>
<evidence type="ECO:0000313" key="3">
    <source>
        <dbReference type="Proteomes" id="UP000242287"/>
    </source>
</evidence>
<proteinExistence type="predicted"/>
<accession>A0A2A9NDH5</accession>
<keyword evidence="1" id="KW-1133">Transmembrane helix</keyword>
<dbReference type="Proteomes" id="UP000242287">
    <property type="component" value="Unassembled WGS sequence"/>
</dbReference>
<dbReference type="OrthoDB" id="4776612at2759"/>
<sequence length="472" mass="53664">MRCFSEHPRSFTTERRRRTAEDMWRAKALQRALIPFEGNRYSDIFYPDNPKRRARASQLSDDVNFFCNQFEQVKKKRNDLLEELNPRLGQLLKKYGYNSPEELDAAVRKVLKGDALAEYNQVREQVDKSDQFVTAMFQLTSLVGAVSGVFIGSLVVLGLMTGGVALGVIGIIGAVLGVIALIGFLFSVFDGAEERANMRKAIHDLSFEKVKARAAYEAMNALSNWVYNIKLWLDEPLIAEDEAIMRKKLEGDFANDYNKSKRSAVVSYLKSYDSSRSSWMNEDPNWWTGPEDILGASYSLPASKISSRRYFADRSAYLGDKRIFDTLLDFLRQWSSLFYMIRRAPVPTKMATITVKPNQLGLLLGNPNQEYIECNTVCGEILSVLHPGKHGIKVKDLQNVRGTGLNLTMALRIFVASILDHVPSPHWMKYAINAMKLVAVNRNMDSAMTIIVKWRERREPGVTLCLEMHHIR</sequence>
<protein>
    <submittedName>
        <fullName evidence="2">Uncharacterized protein</fullName>
    </submittedName>
</protein>
<evidence type="ECO:0000256" key="1">
    <source>
        <dbReference type="SAM" id="Phobius"/>
    </source>
</evidence>
<evidence type="ECO:0000313" key="2">
    <source>
        <dbReference type="EMBL" id="PFH45770.1"/>
    </source>
</evidence>